<gene>
    <name evidence="1" type="ORF">FPQ15_07195</name>
</gene>
<reference evidence="1 2" key="1">
    <citation type="submission" date="2019-07" db="EMBL/GenBank/DDBJ databases">
        <title>Gilliamella genomes.</title>
        <authorList>
            <person name="Zheng H."/>
        </authorList>
    </citation>
    <scope>NUCLEOTIDE SEQUENCE [LARGE SCALE GENOMIC DNA]</scope>
    <source>
        <strain evidence="1 2">W8127</strain>
    </source>
</reference>
<name>A0A556SCT3_9GAMM</name>
<dbReference type="AlphaFoldDB" id="A0A556SCT3"/>
<dbReference type="Proteomes" id="UP000319483">
    <property type="component" value="Unassembled WGS sequence"/>
</dbReference>
<dbReference type="RefSeq" id="WP_144091946.1">
    <property type="nucleotide sequence ID" value="NZ_VMHM01000008.1"/>
</dbReference>
<sequence>MPITLQDIRDHRDYYEITKFIEDMKNSEYQKFLDKGALFYADSHEFVRYVLSDEPIATNKDQLDLLIKHLKNYRDCLDNAHPTLKRD</sequence>
<protein>
    <submittedName>
        <fullName evidence="1">Uncharacterized protein</fullName>
    </submittedName>
</protein>
<proteinExistence type="predicted"/>
<evidence type="ECO:0000313" key="2">
    <source>
        <dbReference type="Proteomes" id="UP000319483"/>
    </source>
</evidence>
<accession>A0A556SCT3</accession>
<organism evidence="1 2">
    <name type="scientific">Gilliamella apicola</name>
    <dbReference type="NCBI Taxonomy" id="1196095"/>
    <lineage>
        <taxon>Bacteria</taxon>
        <taxon>Pseudomonadati</taxon>
        <taxon>Pseudomonadota</taxon>
        <taxon>Gammaproteobacteria</taxon>
        <taxon>Orbales</taxon>
        <taxon>Orbaceae</taxon>
        <taxon>Gilliamella</taxon>
    </lineage>
</organism>
<comment type="caution">
    <text evidence="1">The sequence shown here is derived from an EMBL/GenBank/DDBJ whole genome shotgun (WGS) entry which is preliminary data.</text>
</comment>
<dbReference type="EMBL" id="VMHM01000008">
    <property type="protein sequence ID" value="TSJ98932.1"/>
    <property type="molecule type" value="Genomic_DNA"/>
</dbReference>
<evidence type="ECO:0000313" key="1">
    <source>
        <dbReference type="EMBL" id="TSJ98932.1"/>
    </source>
</evidence>